<dbReference type="EMBL" id="VUOB01000028">
    <property type="protein sequence ID" value="KAA2261494.1"/>
    <property type="molecule type" value="Genomic_DNA"/>
</dbReference>
<dbReference type="OrthoDB" id="3691297at2"/>
<sequence length="124" mass="13564">MTDALRLGNWEGEWPEVKLLDERLYVQLAPESDDFQATLLAEYGRPGQVATRHDFRWGTLTAIAFPAAPERPEWITHLVFGGCTEPQAREHLVAIGLGGAPITTVYPPGVPIEGGSPSDDPDEL</sequence>
<reference evidence="1 2" key="1">
    <citation type="submission" date="2019-09" db="EMBL/GenBank/DDBJ databases">
        <title>Goodfellowia gen. nov., a new genus of the Pseudonocardineae related to Actinoalloteichus, containing Goodfellowia coeruleoviolacea gen. nov., comb. nov. gen. nov., comb. nov.</title>
        <authorList>
            <person name="Labeda D."/>
        </authorList>
    </citation>
    <scope>NUCLEOTIDE SEQUENCE [LARGE SCALE GENOMIC DNA]</scope>
    <source>
        <strain evidence="1 2">AN110305</strain>
    </source>
</reference>
<name>A0A5B2XEB7_9PSEU</name>
<dbReference type="RefSeq" id="WP_149850571.1">
    <property type="nucleotide sequence ID" value="NZ_VUOB01000028.1"/>
</dbReference>
<keyword evidence="2" id="KW-1185">Reference proteome</keyword>
<dbReference type="AlphaFoldDB" id="A0A5B2XEB7"/>
<proteinExistence type="predicted"/>
<gene>
    <name evidence="1" type="ORF">F0L68_17105</name>
</gene>
<dbReference type="Proteomes" id="UP000323454">
    <property type="component" value="Unassembled WGS sequence"/>
</dbReference>
<evidence type="ECO:0000313" key="1">
    <source>
        <dbReference type="EMBL" id="KAA2261494.1"/>
    </source>
</evidence>
<reference evidence="1 2" key="2">
    <citation type="submission" date="2019-09" db="EMBL/GenBank/DDBJ databases">
        <authorList>
            <person name="Jin C."/>
        </authorList>
    </citation>
    <scope>NUCLEOTIDE SEQUENCE [LARGE SCALE GENOMIC DNA]</scope>
    <source>
        <strain evidence="1 2">AN110305</strain>
    </source>
</reference>
<evidence type="ECO:0000313" key="2">
    <source>
        <dbReference type="Proteomes" id="UP000323454"/>
    </source>
</evidence>
<protein>
    <submittedName>
        <fullName evidence="1">Uncharacterized protein</fullName>
    </submittedName>
</protein>
<organism evidence="1 2">
    <name type="scientific">Solihabitans fulvus</name>
    <dbReference type="NCBI Taxonomy" id="1892852"/>
    <lineage>
        <taxon>Bacteria</taxon>
        <taxon>Bacillati</taxon>
        <taxon>Actinomycetota</taxon>
        <taxon>Actinomycetes</taxon>
        <taxon>Pseudonocardiales</taxon>
        <taxon>Pseudonocardiaceae</taxon>
        <taxon>Solihabitans</taxon>
    </lineage>
</organism>
<accession>A0A5B2XEB7</accession>
<comment type="caution">
    <text evidence="1">The sequence shown here is derived from an EMBL/GenBank/DDBJ whole genome shotgun (WGS) entry which is preliminary data.</text>
</comment>